<dbReference type="Pfam" id="PF25000">
    <property type="entry name" value="DUF7779"/>
    <property type="match status" value="1"/>
</dbReference>
<feature type="domain" description="NB-ARC" evidence="1">
    <location>
        <begin position="45"/>
        <end position="186"/>
    </location>
</feature>
<dbReference type="PANTHER" id="PTHR46082:SF6">
    <property type="entry name" value="AAA+ ATPASE DOMAIN-CONTAINING PROTEIN-RELATED"/>
    <property type="match status" value="1"/>
</dbReference>
<dbReference type="NCBIfam" id="NF040586">
    <property type="entry name" value="FxSxx_TPR"/>
    <property type="match status" value="1"/>
</dbReference>
<dbReference type="Gene3D" id="3.40.50.300">
    <property type="entry name" value="P-loop containing nucleotide triphosphate hydrolases"/>
    <property type="match status" value="1"/>
</dbReference>
<evidence type="ECO:0000313" key="3">
    <source>
        <dbReference type="EMBL" id="GGT44370.1"/>
    </source>
</evidence>
<sequence>MGVIPPRAGCFQDRVEAVRLREELMTGANGQADALAGQDAVRGRVLVGMGGVGKTQLAADHARRAWRSGELDVLVWITATSASAITSGYAQAAAEILGTDPADPGTAAASFLAWLEPKHGAPPCRWLVVLDDVADPADLRGLWPPAGPHGRTLATTRRRDTAMTAGGRSPFEVGLFTPAEALACLATTLAAHDRHEPDDQLAELAEELGRLPLALSQAAAYLIDVGVGPAAYRALLADRSATLADAVPDVLPDDQPLSLAAAWSLSVDRADTLLPRGVARPMLQLASLLDANGVPEAVLTSGPALTHLTAHLTGTGTGPHPAEEQQPPLSTRDAVRSLRALHRLSLVDHTPETPHQAVRVHQLVQRAVRDGLTPGRYDRTAHAAADALRAAWPAVERDTALAQALRANAAALTACAEEALYRPAAHAVLYRAGTSLGEAGQADAARDYYRRLTTTACRHLGEDHPDTLVTRHSLAYWQGKAGDTAGAAAATADLLPHLVRVLGRDHPDTLTARHNLAWWHGESGDAAGAAAAFADVLADRVRVLGPDHPDTLTARGNQAWWQGESGDPDGALAAFAELVTDRTRVLGPDHPRTLDARHSHAHWRGQAGDADEAVSAFADVVAARMRVLGPDHPDTLTARRNLAWWQGESGDPAGAAAAFAELLTDVARVLGPDHPDTLTTRRCLADRREE</sequence>
<name>A0A918LRV9_9ACTN</name>
<dbReference type="InterPro" id="IPR027417">
    <property type="entry name" value="P-loop_NTPase"/>
</dbReference>
<dbReference type="SUPFAM" id="SSF52540">
    <property type="entry name" value="P-loop containing nucleoside triphosphate hydrolases"/>
    <property type="match status" value="1"/>
</dbReference>
<dbReference type="Pfam" id="PF13374">
    <property type="entry name" value="TPR_10"/>
    <property type="match status" value="3"/>
</dbReference>
<keyword evidence="4" id="KW-1185">Reference proteome</keyword>
<proteinExistence type="predicted"/>
<dbReference type="Pfam" id="PF00931">
    <property type="entry name" value="NB-ARC"/>
    <property type="match status" value="1"/>
</dbReference>
<organism evidence="3 4">
    <name type="scientific">Streptomyces phaeofaciens</name>
    <dbReference type="NCBI Taxonomy" id="68254"/>
    <lineage>
        <taxon>Bacteria</taxon>
        <taxon>Bacillati</taxon>
        <taxon>Actinomycetota</taxon>
        <taxon>Actinomycetes</taxon>
        <taxon>Kitasatosporales</taxon>
        <taxon>Streptomycetaceae</taxon>
        <taxon>Streptomyces</taxon>
    </lineage>
</organism>
<reference evidence="3" key="1">
    <citation type="journal article" date="2014" name="Int. J. Syst. Evol. Microbiol.">
        <title>Complete genome sequence of Corynebacterium casei LMG S-19264T (=DSM 44701T), isolated from a smear-ripened cheese.</title>
        <authorList>
            <consortium name="US DOE Joint Genome Institute (JGI-PGF)"/>
            <person name="Walter F."/>
            <person name="Albersmeier A."/>
            <person name="Kalinowski J."/>
            <person name="Ruckert C."/>
        </authorList>
    </citation>
    <scope>NUCLEOTIDE SEQUENCE</scope>
    <source>
        <strain evidence="3">JCM 4125</strain>
    </source>
</reference>
<accession>A0A918LRV9</accession>
<feature type="domain" description="DUF7779" evidence="2">
    <location>
        <begin position="279"/>
        <end position="375"/>
    </location>
</feature>
<comment type="caution">
    <text evidence="3">The sequence shown here is derived from an EMBL/GenBank/DDBJ whole genome shotgun (WGS) entry which is preliminary data.</text>
</comment>
<evidence type="ECO:0000259" key="2">
    <source>
        <dbReference type="Pfam" id="PF25000"/>
    </source>
</evidence>
<dbReference type="Pfam" id="PF13424">
    <property type="entry name" value="TPR_12"/>
    <property type="match status" value="1"/>
</dbReference>
<gene>
    <name evidence="3" type="ORF">GCM10010226_21160</name>
</gene>
<evidence type="ECO:0000313" key="4">
    <source>
        <dbReference type="Proteomes" id="UP000646776"/>
    </source>
</evidence>
<dbReference type="EMBL" id="BMSA01000004">
    <property type="protein sequence ID" value="GGT44370.1"/>
    <property type="molecule type" value="Genomic_DNA"/>
</dbReference>
<dbReference type="Gene3D" id="1.25.40.10">
    <property type="entry name" value="Tetratricopeptide repeat domain"/>
    <property type="match status" value="2"/>
</dbReference>
<dbReference type="InterPro" id="IPR056681">
    <property type="entry name" value="DUF7779"/>
</dbReference>
<dbReference type="GO" id="GO:0043531">
    <property type="term" value="F:ADP binding"/>
    <property type="evidence" value="ECO:0007669"/>
    <property type="project" value="InterPro"/>
</dbReference>
<evidence type="ECO:0000259" key="1">
    <source>
        <dbReference type="Pfam" id="PF00931"/>
    </source>
</evidence>
<evidence type="ECO:0008006" key="5">
    <source>
        <dbReference type="Google" id="ProtNLM"/>
    </source>
</evidence>
<dbReference type="SUPFAM" id="SSF48452">
    <property type="entry name" value="TPR-like"/>
    <property type="match status" value="2"/>
</dbReference>
<reference evidence="3" key="2">
    <citation type="submission" date="2020-09" db="EMBL/GenBank/DDBJ databases">
        <authorList>
            <person name="Sun Q."/>
            <person name="Ohkuma M."/>
        </authorList>
    </citation>
    <scope>NUCLEOTIDE SEQUENCE</scope>
    <source>
        <strain evidence="3">JCM 4125</strain>
    </source>
</reference>
<dbReference type="InterPro" id="IPR002182">
    <property type="entry name" value="NB-ARC"/>
</dbReference>
<dbReference type="InterPro" id="IPR053137">
    <property type="entry name" value="NLR-like"/>
</dbReference>
<dbReference type="PANTHER" id="PTHR46082">
    <property type="entry name" value="ATP/GTP-BINDING PROTEIN-RELATED"/>
    <property type="match status" value="1"/>
</dbReference>
<dbReference type="Proteomes" id="UP000646776">
    <property type="component" value="Unassembled WGS sequence"/>
</dbReference>
<dbReference type="InterPro" id="IPR011990">
    <property type="entry name" value="TPR-like_helical_dom_sf"/>
</dbReference>
<protein>
    <recommendedName>
        <fullName evidence="5">Tetratricopeptide repeat protein</fullName>
    </recommendedName>
</protein>
<dbReference type="AlphaFoldDB" id="A0A918LRV9"/>